<name>X1TIT5_9ZZZZ</name>
<accession>X1TIT5</accession>
<keyword evidence="1" id="KW-1133">Transmembrane helix</keyword>
<keyword evidence="1" id="KW-0812">Transmembrane</keyword>
<organism evidence="2">
    <name type="scientific">marine sediment metagenome</name>
    <dbReference type="NCBI Taxonomy" id="412755"/>
    <lineage>
        <taxon>unclassified sequences</taxon>
        <taxon>metagenomes</taxon>
        <taxon>ecological metagenomes</taxon>
    </lineage>
</organism>
<keyword evidence="1" id="KW-0472">Membrane</keyword>
<proteinExistence type="predicted"/>
<reference evidence="2" key="1">
    <citation type="journal article" date="2014" name="Front. Microbiol.">
        <title>High frequency of phylogenetically diverse reductive dehalogenase-homologous genes in deep subseafloor sedimentary metagenomes.</title>
        <authorList>
            <person name="Kawai M."/>
            <person name="Futagami T."/>
            <person name="Toyoda A."/>
            <person name="Takaki Y."/>
            <person name="Nishi S."/>
            <person name="Hori S."/>
            <person name="Arai W."/>
            <person name="Tsubouchi T."/>
            <person name="Morono Y."/>
            <person name="Uchiyama I."/>
            <person name="Ito T."/>
            <person name="Fujiyama A."/>
            <person name="Inagaki F."/>
            <person name="Takami H."/>
        </authorList>
    </citation>
    <scope>NUCLEOTIDE SEQUENCE</scope>
    <source>
        <strain evidence="2">Expedition CK06-06</strain>
    </source>
</reference>
<protein>
    <submittedName>
        <fullName evidence="2">Uncharacterized protein</fullName>
    </submittedName>
</protein>
<evidence type="ECO:0000256" key="1">
    <source>
        <dbReference type="SAM" id="Phobius"/>
    </source>
</evidence>
<comment type="caution">
    <text evidence="2">The sequence shown here is derived from an EMBL/GenBank/DDBJ whole genome shotgun (WGS) entry which is preliminary data.</text>
</comment>
<dbReference type="EMBL" id="BARW01030371">
    <property type="protein sequence ID" value="GAJ05189.1"/>
    <property type="molecule type" value="Genomic_DNA"/>
</dbReference>
<evidence type="ECO:0000313" key="2">
    <source>
        <dbReference type="EMBL" id="GAJ05189.1"/>
    </source>
</evidence>
<sequence length="69" mass="7267">MSEKVWLSVVKACSTVVAMVLIWRLVEAALSAGVDGVLFFGGVAAIAGLGGYEVRWIIDAVRAKTSAKQ</sequence>
<dbReference type="AlphaFoldDB" id="X1TIT5"/>
<feature type="transmembrane region" description="Helical" evidence="1">
    <location>
        <begin position="38"/>
        <end position="58"/>
    </location>
</feature>
<gene>
    <name evidence="2" type="ORF">S12H4_48571</name>
</gene>